<evidence type="ECO:0000256" key="4">
    <source>
        <dbReference type="SAM" id="Phobius"/>
    </source>
</evidence>
<dbReference type="OrthoDB" id="6500128at2759"/>
<evidence type="ECO:0000256" key="1">
    <source>
        <dbReference type="ARBA" id="ARBA00022692"/>
    </source>
</evidence>
<dbReference type="SUPFAM" id="SSF90123">
    <property type="entry name" value="ABC transporter transmembrane region"/>
    <property type="match status" value="1"/>
</dbReference>
<evidence type="ECO:0000313" key="6">
    <source>
        <dbReference type="Proteomes" id="UP000286134"/>
    </source>
</evidence>
<comment type="caution">
    <text evidence="5">The sequence shown here is derived from an EMBL/GenBank/DDBJ whole genome shotgun (WGS) entry which is preliminary data.</text>
</comment>
<keyword evidence="1 4" id="KW-0812">Transmembrane</keyword>
<gene>
    <name evidence="5" type="ORF">OnM2_081010</name>
</gene>
<name>A0A420HG94_9PEZI</name>
<dbReference type="InterPro" id="IPR036640">
    <property type="entry name" value="ABC1_TM_sf"/>
</dbReference>
<keyword evidence="6" id="KW-1185">Reference proteome</keyword>
<evidence type="ECO:0000313" key="5">
    <source>
        <dbReference type="EMBL" id="RKF56427.1"/>
    </source>
</evidence>
<dbReference type="AlphaFoldDB" id="A0A420HG94"/>
<feature type="transmembrane region" description="Helical" evidence="4">
    <location>
        <begin position="279"/>
        <end position="298"/>
    </location>
</feature>
<feature type="transmembrane region" description="Helical" evidence="4">
    <location>
        <begin position="29"/>
        <end position="49"/>
    </location>
</feature>
<feature type="transmembrane region" description="Helical" evidence="4">
    <location>
        <begin position="164"/>
        <end position="183"/>
    </location>
</feature>
<dbReference type="GO" id="GO:0005524">
    <property type="term" value="F:ATP binding"/>
    <property type="evidence" value="ECO:0007669"/>
    <property type="project" value="InterPro"/>
</dbReference>
<reference evidence="5 6" key="1">
    <citation type="journal article" date="2018" name="BMC Genomics">
        <title>Comparative genome analyses reveal sequence features reflecting distinct modes of host-adaptation between dicot and monocot powdery mildew.</title>
        <authorList>
            <person name="Wu Y."/>
            <person name="Ma X."/>
            <person name="Pan Z."/>
            <person name="Kale S.D."/>
            <person name="Song Y."/>
            <person name="King H."/>
            <person name="Zhang Q."/>
            <person name="Presley C."/>
            <person name="Deng X."/>
            <person name="Wei C.I."/>
            <person name="Xiao S."/>
        </authorList>
    </citation>
    <scope>NUCLEOTIDE SEQUENCE [LARGE SCALE GENOMIC DNA]</scope>
    <source>
        <strain evidence="5">UMSG2</strain>
    </source>
</reference>
<proteinExistence type="predicted"/>
<dbReference type="GO" id="GO:0016020">
    <property type="term" value="C:membrane"/>
    <property type="evidence" value="ECO:0007669"/>
    <property type="project" value="InterPro"/>
</dbReference>
<sequence>MRLPKNMILLSIVGFTAEIQIIVKTIHYAFPILALLYFLTASIIAFCTMHTAPIHQDNDYVGKKFIIAWISTVTFVYLPKKITQAIRHVAQGIMTGIYLEQDEMVYMIMSGVTYGVEALVLIEYHHPSWHPYSVTWKFAFIVEFSLMIIHHASHCDPKFHMVSLFEQITRVSLFLILFIHIYYHKIYRRYLHLRAEWKLIFSSKTGPKSINLEGFPAFYPSTNGESINKNGSSKQDEKNELSSMQYGELNRNTGKQVNEAENWIFLPYIWPFKEKKLQLRAVLVIFCLVGSSILNVLVPRQMGAMIDSLTRYAQGDHTYNIWLPSIIYIALRFANGSSGISLLQKWLWNPIEQYSYGALTTASHSHMMNLSSDFHDSKITSDLIQAIFGGRSIS</sequence>
<feature type="transmembrane region" description="Helical" evidence="4">
    <location>
        <begin position="61"/>
        <end position="78"/>
    </location>
</feature>
<dbReference type="STRING" id="212602.A0A420HG94"/>
<dbReference type="Proteomes" id="UP000286134">
    <property type="component" value="Unassembled WGS sequence"/>
</dbReference>
<keyword evidence="2 4" id="KW-1133">Transmembrane helix</keyword>
<feature type="transmembrane region" description="Helical" evidence="4">
    <location>
        <begin position="104"/>
        <end position="122"/>
    </location>
</feature>
<evidence type="ECO:0000256" key="3">
    <source>
        <dbReference type="ARBA" id="ARBA00023136"/>
    </source>
</evidence>
<accession>A0A420HG94</accession>
<protein>
    <submittedName>
        <fullName evidence="5">Heavy metal tolerance protein</fullName>
    </submittedName>
</protein>
<evidence type="ECO:0000256" key="2">
    <source>
        <dbReference type="ARBA" id="ARBA00022989"/>
    </source>
</evidence>
<dbReference type="EMBL" id="MCFK01008161">
    <property type="protein sequence ID" value="RKF56427.1"/>
    <property type="molecule type" value="Genomic_DNA"/>
</dbReference>
<feature type="transmembrane region" description="Helical" evidence="4">
    <location>
        <begin position="318"/>
        <end position="335"/>
    </location>
</feature>
<dbReference type="Gene3D" id="1.20.1560.10">
    <property type="entry name" value="ABC transporter type 1, transmembrane domain"/>
    <property type="match status" value="1"/>
</dbReference>
<keyword evidence="3 4" id="KW-0472">Membrane</keyword>
<organism evidence="5 6">
    <name type="scientific">Erysiphe neolycopersici</name>
    <dbReference type="NCBI Taxonomy" id="212602"/>
    <lineage>
        <taxon>Eukaryota</taxon>
        <taxon>Fungi</taxon>
        <taxon>Dikarya</taxon>
        <taxon>Ascomycota</taxon>
        <taxon>Pezizomycotina</taxon>
        <taxon>Leotiomycetes</taxon>
        <taxon>Erysiphales</taxon>
        <taxon>Erysiphaceae</taxon>
        <taxon>Erysiphe</taxon>
    </lineage>
</organism>